<proteinExistence type="predicted"/>
<feature type="transmembrane region" description="Helical" evidence="1">
    <location>
        <begin position="85"/>
        <end position="102"/>
    </location>
</feature>
<keyword evidence="1" id="KW-1133">Transmembrane helix</keyword>
<dbReference type="AlphaFoldDB" id="A0A060CJH3"/>
<feature type="transmembrane region" description="Helical" evidence="1">
    <location>
        <begin position="12"/>
        <end position="30"/>
    </location>
</feature>
<name>A0A060CJH3_9HYPH</name>
<evidence type="ECO:0000313" key="2">
    <source>
        <dbReference type="EMBL" id="AIA95127.1"/>
    </source>
</evidence>
<dbReference type="EMBL" id="KF127767">
    <property type="protein sequence ID" value="AIA95127.1"/>
    <property type="molecule type" value="Genomic_DNA"/>
</dbReference>
<sequence>MAILDRLGRSQSAVLLLLAAYFAANVVVRLNQPASLEYDEAHQLFLSQWLFAGIDSQPPFYNWLQYAVVHVFGSSLAALSALKNVMLFCCYLLYGLAAARLLQNRHWQPSHA</sequence>
<keyword evidence="1" id="KW-0472">Membrane</keyword>
<evidence type="ECO:0000256" key="1">
    <source>
        <dbReference type="SAM" id="Phobius"/>
    </source>
</evidence>
<protein>
    <submittedName>
        <fullName evidence="2">CAZy families GT83 protein</fullName>
    </submittedName>
</protein>
<organism evidence="2">
    <name type="scientific">uncultured Agrobacterium sp</name>
    <dbReference type="NCBI Taxonomy" id="157277"/>
    <lineage>
        <taxon>Bacteria</taxon>
        <taxon>Pseudomonadati</taxon>
        <taxon>Pseudomonadota</taxon>
        <taxon>Alphaproteobacteria</taxon>
        <taxon>Hyphomicrobiales</taxon>
        <taxon>Rhizobiaceae</taxon>
        <taxon>Rhizobium/Agrobacterium group</taxon>
        <taxon>Agrobacterium</taxon>
        <taxon>environmental samples</taxon>
    </lineage>
</organism>
<keyword evidence="1" id="KW-0812">Transmembrane</keyword>
<reference evidence="2" key="1">
    <citation type="journal article" date="2013" name="Environ. Microbiol.">
        <title>Seasonally variable intestinal metagenomes of the red palm weevil (Rhynchophorus ferrugineus).</title>
        <authorList>
            <person name="Jia S."/>
            <person name="Zhang X."/>
            <person name="Zhang G."/>
            <person name="Yin A."/>
            <person name="Zhang S."/>
            <person name="Li F."/>
            <person name="Wang L."/>
            <person name="Zhao D."/>
            <person name="Yun Q."/>
            <person name="Tala"/>
            <person name="Wang J."/>
            <person name="Sun G."/>
            <person name="Baabdullah M."/>
            <person name="Yu X."/>
            <person name="Hu S."/>
            <person name="Al-Mssallem I.S."/>
            <person name="Yu J."/>
        </authorList>
    </citation>
    <scope>NUCLEOTIDE SEQUENCE</scope>
</reference>
<accession>A0A060CJH3</accession>